<protein>
    <recommendedName>
        <fullName evidence="3">XRE family transcriptional regulator</fullName>
    </recommendedName>
</protein>
<name>A0A2S8B0B6_9SPHN</name>
<sequence length="68" mass="8149">MLEKRALVARLRQHVDKQTRESLNERFGISYNTWRRLMSGEPVRQSVILRLEKRLDLLDQQLHTSNDC</sequence>
<keyword evidence="2" id="KW-1185">Reference proteome</keyword>
<reference evidence="2" key="1">
    <citation type="submission" date="2017-11" db="EMBL/GenBank/DDBJ databases">
        <title>The complete genome sequence of Sphingopyxis pomeranensis sp. nov. strain WS5A3p.</title>
        <authorList>
            <person name="Kaminski M.A."/>
        </authorList>
    </citation>
    <scope>NUCLEOTIDE SEQUENCE [LARGE SCALE GENOMIC DNA]</scope>
    <source>
        <strain evidence="2">WS5A3p</strain>
    </source>
</reference>
<evidence type="ECO:0000313" key="1">
    <source>
        <dbReference type="EMBL" id="PQM25835.1"/>
    </source>
</evidence>
<proteinExistence type="predicted"/>
<organism evidence="1 2">
    <name type="scientific">Sphingopyxis lindanitolerans</name>
    <dbReference type="NCBI Taxonomy" id="2054227"/>
    <lineage>
        <taxon>Bacteria</taxon>
        <taxon>Pseudomonadati</taxon>
        <taxon>Pseudomonadota</taxon>
        <taxon>Alphaproteobacteria</taxon>
        <taxon>Sphingomonadales</taxon>
        <taxon>Sphingomonadaceae</taxon>
        <taxon>Sphingopyxis</taxon>
    </lineage>
</organism>
<dbReference type="EMBL" id="PHFW01000004">
    <property type="protein sequence ID" value="PQM25835.1"/>
    <property type="molecule type" value="Genomic_DNA"/>
</dbReference>
<keyword evidence="1" id="KW-0614">Plasmid</keyword>
<accession>A0A2S8B0B6</accession>
<gene>
    <name evidence="1" type="ORF">CVO77_19735</name>
</gene>
<evidence type="ECO:0008006" key="3">
    <source>
        <dbReference type="Google" id="ProtNLM"/>
    </source>
</evidence>
<comment type="caution">
    <text evidence="1">The sequence shown here is derived from an EMBL/GenBank/DDBJ whole genome shotgun (WGS) entry which is preliminary data.</text>
</comment>
<dbReference type="Proteomes" id="UP000238954">
    <property type="component" value="Unassembled WGS sequence"/>
</dbReference>
<dbReference type="AlphaFoldDB" id="A0A2S8B0B6"/>
<geneLocation type="plasmid" evidence="1">
    <name>unnamed1</name>
</geneLocation>
<evidence type="ECO:0000313" key="2">
    <source>
        <dbReference type="Proteomes" id="UP000238954"/>
    </source>
</evidence>